<protein>
    <submittedName>
        <fullName evidence="10">Glycosyltransferase family 39 protein</fullName>
    </submittedName>
</protein>
<feature type="transmembrane region" description="Helical" evidence="8">
    <location>
        <begin position="250"/>
        <end position="270"/>
    </location>
</feature>
<feature type="transmembrane region" description="Helical" evidence="8">
    <location>
        <begin position="205"/>
        <end position="238"/>
    </location>
</feature>
<reference evidence="10 11" key="1">
    <citation type="submission" date="2023-12" db="EMBL/GenBank/DDBJ databases">
        <title>Baltic Sea Cyanobacteria.</title>
        <authorList>
            <person name="Delbaje E."/>
            <person name="Fewer D.P."/>
            <person name="Shishido T.K."/>
        </authorList>
    </citation>
    <scope>NUCLEOTIDE SEQUENCE [LARGE SCALE GENOMIC DNA]</scope>
    <source>
        <strain evidence="10 11">CCNP 1315</strain>
    </source>
</reference>
<evidence type="ECO:0000256" key="5">
    <source>
        <dbReference type="ARBA" id="ARBA00022692"/>
    </source>
</evidence>
<keyword evidence="6 8" id="KW-1133">Transmembrane helix</keyword>
<feature type="transmembrane region" description="Helical" evidence="8">
    <location>
        <begin position="302"/>
        <end position="324"/>
    </location>
</feature>
<keyword evidence="4" id="KW-0808">Transferase</keyword>
<keyword evidence="3" id="KW-0328">Glycosyltransferase</keyword>
<feature type="transmembrane region" description="Helical" evidence="8">
    <location>
        <begin position="401"/>
        <end position="425"/>
    </location>
</feature>
<dbReference type="RefSeq" id="WP_323274183.1">
    <property type="nucleotide sequence ID" value="NZ_JAYGHT010000133.1"/>
</dbReference>
<feature type="transmembrane region" description="Helical" evidence="8">
    <location>
        <begin position="175"/>
        <end position="193"/>
    </location>
</feature>
<evidence type="ECO:0000256" key="3">
    <source>
        <dbReference type="ARBA" id="ARBA00022676"/>
    </source>
</evidence>
<evidence type="ECO:0000259" key="9">
    <source>
        <dbReference type="Pfam" id="PF13231"/>
    </source>
</evidence>
<dbReference type="PANTHER" id="PTHR33908:SF3">
    <property type="entry name" value="UNDECAPRENYL PHOSPHATE-ALPHA-4-AMINO-4-DEOXY-L-ARABINOSE ARABINOSYL TRANSFERASE"/>
    <property type="match status" value="1"/>
</dbReference>
<dbReference type="Proteomes" id="UP001301728">
    <property type="component" value="Unassembled WGS sequence"/>
</dbReference>
<keyword evidence="5 8" id="KW-0812">Transmembrane</keyword>
<feature type="transmembrane region" description="Helical" evidence="8">
    <location>
        <begin position="344"/>
        <end position="363"/>
    </location>
</feature>
<feature type="transmembrane region" description="Helical" evidence="8">
    <location>
        <begin position="109"/>
        <end position="127"/>
    </location>
</feature>
<feature type="domain" description="Glycosyltransferase RgtA/B/C/D-like" evidence="9">
    <location>
        <begin position="81"/>
        <end position="129"/>
    </location>
</feature>
<gene>
    <name evidence="10" type="ORF">VB854_21355</name>
</gene>
<feature type="transmembrane region" description="Helical" evidence="8">
    <location>
        <begin position="20"/>
        <end position="41"/>
    </location>
</feature>
<dbReference type="EMBL" id="JAYGHT010000133">
    <property type="protein sequence ID" value="MEA5521490.1"/>
    <property type="molecule type" value="Genomic_DNA"/>
</dbReference>
<keyword evidence="2" id="KW-1003">Cell membrane</keyword>
<dbReference type="PANTHER" id="PTHR33908">
    <property type="entry name" value="MANNOSYLTRANSFERASE YKCB-RELATED"/>
    <property type="match status" value="1"/>
</dbReference>
<evidence type="ECO:0000256" key="4">
    <source>
        <dbReference type="ARBA" id="ARBA00022679"/>
    </source>
</evidence>
<evidence type="ECO:0000313" key="11">
    <source>
        <dbReference type="Proteomes" id="UP001301728"/>
    </source>
</evidence>
<sequence>MKLKSKWGITSEFPSQFKRLFLTAILPILGLGLVGWIAFFWNLGNTGLVDETEPLFAEAARQMLVTGDWITPYFNEVPRFDKPPLIYWLMAIAYRLVGVNEWGVRLPSALAALFLLFCIYYILQFYLKNSKNKPKFYRSLFKFKIKLYPLPFMGAALIAFNPETIAWARIGVSDMLLNACMGSALLAFFRGYAEPNERKSDQLSPWYFAFYIFLALAVLTKGPIGFVLPVLIIGSFTLYLGNIQKVLQEIFPILGSFILLIIVLPWYIFITAKHGLTYLNDFFGYHNFQRFTQVVNNHDAPWYFYFIIVLIGFAPWSVYLPVAIVQTQFWQRKNWQNRPRLEHLPLFSLFWFGCIFIFFSISVTKLPSYVLPLMPASALLVALFWNNIYNKKQKLNVVFKPLLYFSFKLNLFFLIALSGAIFWSYHWLGDDPDLPYFREALHASGLLELSALIWMITAVIILFLLWKRQPDQILTVNLIGFIAFLIFAATPANQLLDIHRQEPLRQLAETVTKERISQEYLLMIGFKKPSLVFYTQNPVKYFQYASDAVNYLRTPSVQKASPDTVLILADPQDLFETGLGSSQYEALHQAGVYQLIRVPKLALLNLDSNPLPRGLIQQRLFLNFGLSIASFPGHSTANPKLIIKSDKSFGL</sequence>
<comment type="caution">
    <text evidence="10">The sequence shown here is derived from an EMBL/GenBank/DDBJ whole genome shotgun (WGS) entry which is preliminary data.</text>
</comment>
<feature type="transmembrane region" description="Helical" evidence="8">
    <location>
        <begin position="445"/>
        <end position="466"/>
    </location>
</feature>
<dbReference type="InterPro" id="IPR038731">
    <property type="entry name" value="RgtA/B/C-like"/>
</dbReference>
<keyword evidence="7 8" id="KW-0472">Membrane</keyword>
<evidence type="ECO:0000256" key="1">
    <source>
        <dbReference type="ARBA" id="ARBA00004651"/>
    </source>
</evidence>
<organism evidence="10 11">
    <name type="scientific">Limnoraphis robusta CCNP1315</name>
    <dbReference type="NCBI Taxonomy" id="3110306"/>
    <lineage>
        <taxon>Bacteria</taxon>
        <taxon>Bacillati</taxon>
        <taxon>Cyanobacteriota</taxon>
        <taxon>Cyanophyceae</taxon>
        <taxon>Oscillatoriophycideae</taxon>
        <taxon>Oscillatoriales</taxon>
        <taxon>Sirenicapillariaceae</taxon>
        <taxon>Limnoraphis</taxon>
    </lineage>
</organism>
<evidence type="ECO:0000256" key="6">
    <source>
        <dbReference type="ARBA" id="ARBA00022989"/>
    </source>
</evidence>
<feature type="domain" description="Glycosyltransferase RgtA/B/C/D-like" evidence="9">
    <location>
        <begin position="153"/>
        <end position="268"/>
    </location>
</feature>
<name>A0ABU5U398_9CYAN</name>
<evidence type="ECO:0000256" key="7">
    <source>
        <dbReference type="ARBA" id="ARBA00023136"/>
    </source>
</evidence>
<evidence type="ECO:0000256" key="8">
    <source>
        <dbReference type="SAM" id="Phobius"/>
    </source>
</evidence>
<feature type="transmembrane region" description="Helical" evidence="8">
    <location>
        <begin position="369"/>
        <end position="389"/>
    </location>
</feature>
<evidence type="ECO:0000313" key="10">
    <source>
        <dbReference type="EMBL" id="MEA5521490.1"/>
    </source>
</evidence>
<dbReference type="Pfam" id="PF13231">
    <property type="entry name" value="PMT_2"/>
    <property type="match status" value="2"/>
</dbReference>
<feature type="transmembrane region" description="Helical" evidence="8">
    <location>
        <begin position="147"/>
        <end position="168"/>
    </location>
</feature>
<keyword evidence="11" id="KW-1185">Reference proteome</keyword>
<evidence type="ECO:0000256" key="2">
    <source>
        <dbReference type="ARBA" id="ARBA00022475"/>
    </source>
</evidence>
<proteinExistence type="predicted"/>
<feature type="transmembrane region" description="Helical" evidence="8">
    <location>
        <begin position="473"/>
        <end position="492"/>
    </location>
</feature>
<accession>A0ABU5U398</accession>
<comment type="subcellular location">
    <subcellularLocation>
        <location evidence="1">Cell membrane</location>
        <topology evidence="1">Multi-pass membrane protein</topology>
    </subcellularLocation>
</comment>
<dbReference type="InterPro" id="IPR050297">
    <property type="entry name" value="LipidA_mod_glycosyltrf_83"/>
</dbReference>